<proteinExistence type="predicted"/>
<evidence type="ECO:0000256" key="1">
    <source>
        <dbReference type="ARBA" id="ARBA00004651"/>
    </source>
</evidence>
<feature type="transmembrane region" description="Helical" evidence="6">
    <location>
        <begin position="134"/>
        <end position="152"/>
    </location>
</feature>
<dbReference type="Pfam" id="PF13440">
    <property type="entry name" value="Polysacc_synt_3"/>
    <property type="match status" value="1"/>
</dbReference>
<evidence type="ECO:0000313" key="7">
    <source>
        <dbReference type="EMBL" id="MCU6791301.1"/>
    </source>
</evidence>
<feature type="transmembrane region" description="Helical" evidence="6">
    <location>
        <begin position="377"/>
        <end position="396"/>
    </location>
</feature>
<organism evidence="7 8">
    <name type="scientific">Paenibacillus baimaensis</name>
    <dbReference type="NCBI Taxonomy" id="2982185"/>
    <lineage>
        <taxon>Bacteria</taxon>
        <taxon>Bacillati</taxon>
        <taxon>Bacillota</taxon>
        <taxon>Bacilli</taxon>
        <taxon>Bacillales</taxon>
        <taxon>Paenibacillaceae</taxon>
        <taxon>Paenibacillus</taxon>
    </lineage>
</organism>
<keyword evidence="4 6" id="KW-1133">Transmembrane helix</keyword>
<evidence type="ECO:0000256" key="4">
    <source>
        <dbReference type="ARBA" id="ARBA00022989"/>
    </source>
</evidence>
<accession>A0ABT2UAU7</accession>
<dbReference type="InterPro" id="IPR050833">
    <property type="entry name" value="Poly_Biosynth_Transport"/>
</dbReference>
<keyword evidence="2" id="KW-1003">Cell membrane</keyword>
<evidence type="ECO:0000313" key="8">
    <source>
        <dbReference type="Proteomes" id="UP001652445"/>
    </source>
</evidence>
<evidence type="ECO:0000256" key="6">
    <source>
        <dbReference type="SAM" id="Phobius"/>
    </source>
</evidence>
<sequence length="462" mass="51088">MQQQINLKLVRIRPIFGLLKALLSSKSNMANTIRTMLFSILILGINMLTGILTARFLGPSGRGEQTAMVLWSQFLAFSFTFGIPSALIYNVKKNIQDAAKLYTTALWMGLAAGTIAMAAGIIFLPYWLNSYSHNVVLFSQWSMLFVPLIVLSQINNAMMQVRGEYKLYNRLRFLIPLSTLACLGVLILSGTMHAYTSAVAYLAPAVPFYIWTTLRLIQAYQIILKDVFQTFKQLISYGIGSYGNDLMGNLSYYIDQIVIVGLLNPAQLGLYAVAVSLSRVVNVFSTSIIAVLFPKASGLPKDEVVQLTFRVFRISTCIAIMVSAAIMVIAPYVLTLLYGNEFREALGVFRLLLLEVSISGGTMVLAQAFMALGKPKVVTILQGLGLLLVIPMLMLLVPKLGLTGAGIAMLSSVCIRFLFILINVRFTLKMKIPWLLITREDVRWLLSALSAYKANKSAESRE</sequence>
<dbReference type="PANTHER" id="PTHR30250">
    <property type="entry name" value="PST FAMILY PREDICTED COLANIC ACID TRANSPORTER"/>
    <property type="match status" value="1"/>
</dbReference>
<comment type="caution">
    <text evidence="7">The sequence shown here is derived from an EMBL/GenBank/DDBJ whole genome shotgun (WGS) entry which is preliminary data.</text>
</comment>
<evidence type="ECO:0000256" key="5">
    <source>
        <dbReference type="ARBA" id="ARBA00023136"/>
    </source>
</evidence>
<dbReference type="PANTHER" id="PTHR30250:SF11">
    <property type="entry name" value="O-ANTIGEN TRANSPORTER-RELATED"/>
    <property type="match status" value="1"/>
</dbReference>
<dbReference type="RefSeq" id="WP_262682883.1">
    <property type="nucleotide sequence ID" value="NZ_JAOQIO010000007.1"/>
</dbReference>
<feature type="transmembrane region" description="Helical" evidence="6">
    <location>
        <begin position="36"/>
        <end position="57"/>
    </location>
</feature>
<keyword evidence="3 6" id="KW-0812">Transmembrane</keyword>
<gene>
    <name evidence="7" type="ORF">OB236_04060</name>
</gene>
<keyword evidence="5 6" id="KW-0472">Membrane</keyword>
<feature type="transmembrane region" description="Helical" evidence="6">
    <location>
        <begin position="69"/>
        <end position="89"/>
    </location>
</feature>
<feature type="transmembrane region" description="Helical" evidence="6">
    <location>
        <begin position="314"/>
        <end position="334"/>
    </location>
</feature>
<name>A0ABT2UAU7_9BACL</name>
<dbReference type="EMBL" id="JAOQIO010000007">
    <property type="protein sequence ID" value="MCU6791301.1"/>
    <property type="molecule type" value="Genomic_DNA"/>
</dbReference>
<dbReference type="Proteomes" id="UP001652445">
    <property type="component" value="Unassembled WGS sequence"/>
</dbReference>
<feature type="transmembrane region" description="Helical" evidence="6">
    <location>
        <begin position="101"/>
        <end position="128"/>
    </location>
</feature>
<protein>
    <submittedName>
        <fullName evidence="7">Oligosaccharide flippase family protein</fullName>
    </submittedName>
</protein>
<keyword evidence="8" id="KW-1185">Reference proteome</keyword>
<evidence type="ECO:0000256" key="2">
    <source>
        <dbReference type="ARBA" id="ARBA00022475"/>
    </source>
</evidence>
<feature type="transmembrane region" description="Helical" evidence="6">
    <location>
        <begin position="402"/>
        <end position="422"/>
    </location>
</feature>
<comment type="subcellular location">
    <subcellularLocation>
        <location evidence="1">Cell membrane</location>
        <topology evidence="1">Multi-pass membrane protein</topology>
    </subcellularLocation>
</comment>
<feature type="transmembrane region" description="Helical" evidence="6">
    <location>
        <begin position="173"/>
        <end position="195"/>
    </location>
</feature>
<feature type="transmembrane region" description="Helical" evidence="6">
    <location>
        <begin position="346"/>
        <end position="365"/>
    </location>
</feature>
<reference evidence="7 8" key="1">
    <citation type="submission" date="2022-09" db="EMBL/GenBank/DDBJ databases">
        <authorList>
            <person name="Han X.L."/>
            <person name="Wang Q."/>
            <person name="Lu T."/>
        </authorList>
    </citation>
    <scope>NUCLEOTIDE SEQUENCE [LARGE SCALE GENOMIC DNA]</scope>
    <source>
        <strain evidence="7 8">WQ 127069</strain>
    </source>
</reference>
<evidence type="ECO:0000256" key="3">
    <source>
        <dbReference type="ARBA" id="ARBA00022692"/>
    </source>
</evidence>